<protein>
    <submittedName>
        <fullName evidence="2">Putative membrane protein</fullName>
    </submittedName>
</protein>
<name>A0A127AWT7_9CAUD</name>
<feature type="transmembrane region" description="Helical" evidence="1">
    <location>
        <begin position="6"/>
        <end position="28"/>
    </location>
</feature>
<dbReference type="EMBL" id="KT624200">
    <property type="protein sequence ID" value="AMM45057.1"/>
    <property type="molecule type" value="Genomic_DNA"/>
</dbReference>
<proteinExistence type="predicted"/>
<keyword evidence="1" id="KW-0472">Membrane</keyword>
<gene>
    <name evidence="2" type="ORF">SP15_251</name>
</gene>
<sequence>MDIFDIVATVLVIALLLFMFVGGIVVCISEHKEYNKGYCSCGGRWKSFDMASDCSIGWNCTNCGRYMWTSYVNPRRYENGNSQVRNR</sequence>
<keyword evidence="1" id="KW-0812">Transmembrane</keyword>
<evidence type="ECO:0000313" key="2">
    <source>
        <dbReference type="EMBL" id="AMM45057.1"/>
    </source>
</evidence>
<dbReference type="Proteomes" id="UP000203261">
    <property type="component" value="Segment"/>
</dbReference>
<dbReference type="RefSeq" id="YP_009302646.1">
    <property type="nucleotide sequence ID" value="NC_031245.1"/>
</dbReference>
<evidence type="ECO:0000256" key="1">
    <source>
        <dbReference type="SAM" id="Phobius"/>
    </source>
</evidence>
<keyword evidence="3" id="KW-1185">Reference proteome</keyword>
<keyword evidence="1" id="KW-1133">Transmembrane helix</keyword>
<accession>A0A127AWT7</accession>
<organism evidence="2 3">
    <name type="scientific">Bacillus phage SP-15</name>
    <dbReference type="NCBI Taxonomy" id="1792032"/>
    <lineage>
        <taxon>Viruses</taxon>
        <taxon>Duplodnaviria</taxon>
        <taxon>Heunggongvirae</taxon>
        <taxon>Uroviricota</taxon>
        <taxon>Caudoviricetes</taxon>
        <taxon>Thornevirus</taxon>
        <taxon>Thornevirus SP15</taxon>
    </lineage>
</organism>
<dbReference type="GeneID" id="29125425"/>
<reference evidence="2 3" key="1">
    <citation type="submission" date="2015-08" db="EMBL/GenBank/DDBJ databases">
        <authorList>
            <person name="Babu N.S."/>
            <person name="Beckwith C.J."/>
            <person name="Beseler K.G."/>
            <person name="Brison A."/>
            <person name="Carone J.V."/>
            <person name="Caskin T.P."/>
            <person name="Diamond M."/>
            <person name="Durham M.E."/>
            <person name="Foxe J.M."/>
            <person name="Go M."/>
            <person name="Henderson B.A."/>
            <person name="Jones I.B."/>
            <person name="McGettigan J.A."/>
            <person name="Micheletti S.J."/>
            <person name="Nasrallah M.E."/>
            <person name="Ortiz D."/>
            <person name="Piller C.R."/>
            <person name="Privatt S.R."/>
            <person name="Schneider S.L."/>
            <person name="Sharp S."/>
            <person name="Smith T.C."/>
            <person name="Stanton J.D."/>
            <person name="Ullery H.E."/>
            <person name="Wilson R.J."/>
            <person name="Serrano M.G."/>
            <person name="Buck G."/>
            <person name="Lee V."/>
            <person name="Wang Y."/>
            <person name="Carvalho R."/>
            <person name="Voegtly L."/>
            <person name="Shi R."/>
            <person name="Duckworth R."/>
            <person name="Johnson A."/>
            <person name="Loviza R."/>
            <person name="Walstead R."/>
            <person name="Shah Z."/>
            <person name="Kiflezghi M."/>
            <person name="Wade K."/>
            <person name="Ball S.L."/>
            <person name="Bradley K.W."/>
            <person name="Asai D.J."/>
            <person name="Bowman C.A."/>
            <person name="Russell D.A."/>
            <person name="Pope W.H."/>
            <person name="Jacobs-Sera D."/>
            <person name="Hendrix R.W."/>
            <person name="Hatfull G.F."/>
        </authorList>
    </citation>
    <scope>NUCLEOTIDE SEQUENCE [LARGE SCALE GENOMIC DNA]</scope>
</reference>
<dbReference type="KEGG" id="vg:29125425"/>
<evidence type="ECO:0000313" key="3">
    <source>
        <dbReference type="Proteomes" id="UP000203261"/>
    </source>
</evidence>